<dbReference type="Pfam" id="PF13377">
    <property type="entry name" value="Peripla_BP_3"/>
    <property type="match status" value="1"/>
</dbReference>
<gene>
    <name evidence="6" type="ORF">DKW60_17620</name>
</gene>
<evidence type="ECO:0000259" key="5">
    <source>
        <dbReference type="PROSITE" id="PS50932"/>
    </source>
</evidence>
<dbReference type="InterPro" id="IPR000843">
    <property type="entry name" value="HTH_LacI"/>
</dbReference>
<dbReference type="InterPro" id="IPR010982">
    <property type="entry name" value="Lambda_DNA-bd_dom_sf"/>
</dbReference>
<evidence type="ECO:0000313" key="7">
    <source>
        <dbReference type="Proteomes" id="UP000245539"/>
    </source>
</evidence>
<dbReference type="PANTHER" id="PTHR30146:SF95">
    <property type="entry name" value="RIBOSE OPERON REPRESSOR"/>
    <property type="match status" value="1"/>
</dbReference>
<dbReference type="GO" id="GO:0000976">
    <property type="term" value="F:transcription cis-regulatory region binding"/>
    <property type="evidence" value="ECO:0007669"/>
    <property type="project" value="TreeGrafter"/>
</dbReference>
<dbReference type="Pfam" id="PF00356">
    <property type="entry name" value="LacI"/>
    <property type="match status" value="1"/>
</dbReference>
<evidence type="ECO:0000256" key="1">
    <source>
        <dbReference type="ARBA" id="ARBA00022491"/>
    </source>
</evidence>
<organism evidence="6 7">
    <name type="scientific">Leucothrix pacifica</name>
    <dbReference type="NCBI Taxonomy" id="1247513"/>
    <lineage>
        <taxon>Bacteria</taxon>
        <taxon>Pseudomonadati</taxon>
        <taxon>Pseudomonadota</taxon>
        <taxon>Gammaproteobacteria</taxon>
        <taxon>Thiotrichales</taxon>
        <taxon>Thiotrichaceae</taxon>
        <taxon>Leucothrix</taxon>
    </lineage>
</organism>
<evidence type="ECO:0000256" key="4">
    <source>
        <dbReference type="ARBA" id="ARBA00023163"/>
    </source>
</evidence>
<dbReference type="PANTHER" id="PTHR30146">
    <property type="entry name" value="LACI-RELATED TRANSCRIPTIONAL REPRESSOR"/>
    <property type="match status" value="1"/>
</dbReference>
<sequence length="334" mass="36201">MTKSSVTSTDVAKLANVSQSAVSRTFTPGASVSGKTRERVLAAAKELGYRPNVLARSLISGRSRIIGLVIAYLENHFYPIVIEKLSRSLQARGYHVLLFMTEPGQQDEVIQEILQYQVDGVVLASVTLSSHIAQECAGLGVPVVLFNRYVPDTQASSVVSDNVSGGRMLAELLIKEGHNNIAFIAGQENSSTNVEREQGFNEALAAAGLQVSQRAVGYYTFEGATIAAREILDQAVPDAIFVANDHMAFAVMDVIRGEYGLRIPEDISVVGYDDVPEAGWPSYNLTTVEQPVEKMIADTVEILLEQMEHKQVSPTRRVTEAGLMLRGSTKSSLA</sequence>
<dbReference type="SUPFAM" id="SSF53822">
    <property type="entry name" value="Periplasmic binding protein-like I"/>
    <property type="match status" value="1"/>
</dbReference>
<dbReference type="GO" id="GO:0003700">
    <property type="term" value="F:DNA-binding transcription factor activity"/>
    <property type="evidence" value="ECO:0007669"/>
    <property type="project" value="TreeGrafter"/>
</dbReference>
<protein>
    <submittedName>
        <fullName evidence="6">LacI family transcriptional regulator</fullName>
    </submittedName>
</protein>
<dbReference type="EMBL" id="QGKM01000061">
    <property type="protein sequence ID" value="PWQ93349.1"/>
    <property type="molecule type" value="Genomic_DNA"/>
</dbReference>
<dbReference type="Proteomes" id="UP000245539">
    <property type="component" value="Unassembled WGS sequence"/>
</dbReference>
<dbReference type="AlphaFoldDB" id="A0A317C4Z5"/>
<evidence type="ECO:0000256" key="2">
    <source>
        <dbReference type="ARBA" id="ARBA00023015"/>
    </source>
</evidence>
<dbReference type="Gene3D" id="3.40.50.2300">
    <property type="match status" value="2"/>
</dbReference>
<dbReference type="CDD" id="cd01392">
    <property type="entry name" value="HTH_LacI"/>
    <property type="match status" value="1"/>
</dbReference>
<keyword evidence="4" id="KW-0804">Transcription</keyword>
<evidence type="ECO:0000313" key="6">
    <source>
        <dbReference type="EMBL" id="PWQ93349.1"/>
    </source>
</evidence>
<dbReference type="OrthoDB" id="6619319at2"/>
<evidence type="ECO:0000256" key="3">
    <source>
        <dbReference type="ARBA" id="ARBA00023125"/>
    </source>
</evidence>
<dbReference type="InterPro" id="IPR046335">
    <property type="entry name" value="LacI/GalR-like_sensor"/>
</dbReference>
<accession>A0A317C4Z5</accession>
<feature type="domain" description="HTH lacI-type" evidence="5">
    <location>
        <begin position="6"/>
        <end position="60"/>
    </location>
</feature>
<dbReference type="SMART" id="SM00354">
    <property type="entry name" value="HTH_LACI"/>
    <property type="match status" value="1"/>
</dbReference>
<name>A0A317C4Z5_9GAMM</name>
<dbReference type="InterPro" id="IPR028082">
    <property type="entry name" value="Peripla_BP_I"/>
</dbReference>
<reference evidence="6 7" key="1">
    <citation type="submission" date="2018-05" db="EMBL/GenBank/DDBJ databases">
        <title>Leucothrix arctica sp. nov., isolated from Arctic seawater.</title>
        <authorList>
            <person name="Choi A."/>
            <person name="Baek K."/>
        </authorList>
    </citation>
    <scope>NUCLEOTIDE SEQUENCE [LARGE SCALE GENOMIC DNA]</scope>
    <source>
        <strain evidence="6 7">JCM 18388</strain>
    </source>
</reference>
<dbReference type="CDD" id="cd06278">
    <property type="entry name" value="PBP1_LacI-like"/>
    <property type="match status" value="1"/>
</dbReference>
<keyword evidence="1" id="KW-0678">Repressor</keyword>
<dbReference type="RefSeq" id="WP_109838984.1">
    <property type="nucleotide sequence ID" value="NZ_QGKM01000061.1"/>
</dbReference>
<dbReference type="SUPFAM" id="SSF47413">
    <property type="entry name" value="lambda repressor-like DNA-binding domains"/>
    <property type="match status" value="1"/>
</dbReference>
<dbReference type="Gene3D" id="1.10.260.40">
    <property type="entry name" value="lambda repressor-like DNA-binding domains"/>
    <property type="match status" value="1"/>
</dbReference>
<keyword evidence="2" id="KW-0805">Transcription regulation</keyword>
<dbReference type="PROSITE" id="PS50932">
    <property type="entry name" value="HTH_LACI_2"/>
    <property type="match status" value="1"/>
</dbReference>
<keyword evidence="7" id="KW-1185">Reference proteome</keyword>
<comment type="caution">
    <text evidence="6">The sequence shown here is derived from an EMBL/GenBank/DDBJ whole genome shotgun (WGS) entry which is preliminary data.</text>
</comment>
<keyword evidence="3" id="KW-0238">DNA-binding</keyword>
<proteinExistence type="predicted"/>